<sequence length="281" mass="31381">MPSWQRIFGLAPPGPVIVVRRHAVVTRIAHWVNAVCLLVLLMSGLQIFNAHPALYLGEASEFTRPVLAMTAWEGPDGLKGYTWIGQHRINTTGLLGVSNVEGVATPRGFPAWATLPAPQWLAMGRLWHFAAAWLFAVNGLLFALWAVWRGHLRRDLLPTRRDLKALPHTVIEHLKLRFPKGDAARRYNSLQKLSYLIVIFGLGPLVLATGLTMSPTMDAAFPQLLWLFGGRQTARTIHFLCAFSFFGFFLVHIVMVVLSGAWNNLKSMITGRYVIEDNHGD</sequence>
<evidence type="ECO:0000256" key="4">
    <source>
        <dbReference type="ARBA" id="ARBA00022989"/>
    </source>
</evidence>
<evidence type="ECO:0000256" key="3">
    <source>
        <dbReference type="ARBA" id="ARBA00022692"/>
    </source>
</evidence>
<feature type="transmembrane region" description="Helical" evidence="6">
    <location>
        <begin position="126"/>
        <end position="148"/>
    </location>
</feature>
<comment type="subcellular location">
    <subcellularLocation>
        <location evidence="1">Cell membrane</location>
        <topology evidence="1">Multi-pass membrane protein</topology>
    </subcellularLocation>
</comment>
<evidence type="ECO:0000256" key="2">
    <source>
        <dbReference type="ARBA" id="ARBA00022475"/>
    </source>
</evidence>
<evidence type="ECO:0000256" key="6">
    <source>
        <dbReference type="SAM" id="Phobius"/>
    </source>
</evidence>
<organism evidence="8 9">
    <name type="scientific">Rhizomicrobium electricum</name>
    <dbReference type="NCBI Taxonomy" id="480070"/>
    <lineage>
        <taxon>Bacteria</taxon>
        <taxon>Pseudomonadati</taxon>
        <taxon>Pseudomonadota</taxon>
        <taxon>Alphaproteobacteria</taxon>
        <taxon>Micropepsales</taxon>
        <taxon>Micropepsaceae</taxon>
        <taxon>Rhizomicrobium</taxon>
    </lineage>
</organism>
<feature type="transmembrane region" description="Helical" evidence="6">
    <location>
        <begin position="195"/>
        <end position="217"/>
    </location>
</feature>
<evidence type="ECO:0000313" key="8">
    <source>
        <dbReference type="EMBL" id="GAA0574004.1"/>
    </source>
</evidence>
<comment type="caution">
    <text evidence="8">The sequence shown here is derived from an EMBL/GenBank/DDBJ whole genome shotgun (WGS) entry which is preliminary data.</text>
</comment>
<dbReference type="InterPro" id="IPR016174">
    <property type="entry name" value="Di-haem_cyt_TM"/>
</dbReference>
<feature type="transmembrane region" description="Helical" evidence="6">
    <location>
        <begin position="237"/>
        <end position="262"/>
    </location>
</feature>
<keyword evidence="3 6" id="KW-0812">Transmembrane</keyword>
<dbReference type="PANTHER" id="PTHR30485">
    <property type="entry name" value="NI/FE-HYDROGENASE 1 B-TYPE CYTOCHROME SUBUNIT"/>
    <property type="match status" value="1"/>
</dbReference>
<dbReference type="InterPro" id="IPR051542">
    <property type="entry name" value="Hydrogenase_cytochrome"/>
</dbReference>
<evidence type="ECO:0000256" key="1">
    <source>
        <dbReference type="ARBA" id="ARBA00004651"/>
    </source>
</evidence>
<dbReference type="EMBL" id="BAAADD010000006">
    <property type="protein sequence ID" value="GAA0574004.1"/>
    <property type="molecule type" value="Genomic_DNA"/>
</dbReference>
<accession>A0ABP3PS31</accession>
<feature type="domain" description="Cytochrome b561 bacterial/Ni-hydrogenase" evidence="7">
    <location>
        <begin position="21"/>
        <end position="271"/>
    </location>
</feature>
<feature type="transmembrane region" description="Helical" evidence="6">
    <location>
        <begin position="28"/>
        <end position="48"/>
    </location>
</feature>
<keyword evidence="9" id="KW-1185">Reference proteome</keyword>
<dbReference type="PANTHER" id="PTHR30485:SF1">
    <property type="entry name" value="CYTOCHROME YDHU-RELATED"/>
    <property type="match status" value="1"/>
</dbReference>
<dbReference type="RefSeq" id="WP_166935918.1">
    <property type="nucleotide sequence ID" value="NZ_BAAADD010000006.1"/>
</dbReference>
<dbReference type="SUPFAM" id="SSF81342">
    <property type="entry name" value="Transmembrane di-heme cytochromes"/>
    <property type="match status" value="1"/>
</dbReference>
<keyword evidence="2" id="KW-1003">Cell membrane</keyword>
<gene>
    <name evidence="8" type="ORF">GCM10008942_23370</name>
</gene>
<name>A0ABP3PS31_9PROT</name>
<dbReference type="Pfam" id="PF01292">
    <property type="entry name" value="Ni_hydr_CYTB"/>
    <property type="match status" value="1"/>
</dbReference>
<evidence type="ECO:0000313" key="9">
    <source>
        <dbReference type="Proteomes" id="UP001499951"/>
    </source>
</evidence>
<evidence type="ECO:0000256" key="5">
    <source>
        <dbReference type="ARBA" id="ARBA00023136"/>
    </source>
</evidence>
<dbReference type="Gene3D" id="1.20.950.20">
    <property type="entry name" value="Transmembrane di-heme cytochromes, Chain C"/>
    <property type="match status" value="1"/>
</dbReference>
<protein>
    <submittedName>
        <fullName evidence="8">Cytochrome b/b6 domain-containing protein</fullName>
    </submittedName>
</protein>
<keyword evidence="4 6" id="KW-1133">Transmembrane helix</keyword>
<dbReference type="InterPro" id="IPR011577">
    <property type="entry name" value="Cyt_b561_bac/Ni-Hgenase"/>
</dbReference>
<dbReference type="Proteomes" id="UP001499951">
    <property type="component" value="Unassembled WGS sequence"/>
</dbReference>
<keyword evidence="5 6" id="KW-0472">Membrane</keyword>
<reference evidence="9" key="1">
    <citation type="journal article" date="2019" name="Int. J. Syst. Evol. Microbiol.">
        <title>The Global Catalogue of Microorganisms (GCM) 10K type strain sequencing project: providing services to taxonomists for standard genome sequencing and annotation.</title>
        <authorList>
            <consortium name="The Broad Institute Genomics Platform"/>
            <consortium name="The Broad Institute Genome Sequencing Center for Infectious Disease"/>
            <person name="Wu L."/>
            <person name="Ma J."/>
        </authorList>
    </citation>
    <scope>NUCLEOTIDE SEQUENCE [LARGE SCALE GENOMIC DNA]</scope>
    <source>
        <strain evidence="9">JCM 15089</strain>
    </source>
</reference>
<evidence type="ECO:0000259" key="7">
    <source>
        <dbReference type="Pfam" id="PF01292"/>
    </source>
</evidence>
<proteinExistence type="predicted"/>